<dbReference type="PANTHER" id="PTHR43825">
    <property type="entry name" value="PYRUVATE DEHYDROGENASE E1 COMPONENT"/>
    <property type="match status" value="1"/>
</dbReference>
<comment type="cofactor">
    <cofactor evidence="1">
        <name>thiamine diphosphate</name>
        <dbReference type="ChEBI" id="CHEBI:58937"/>
    </cofactor>
</comment>
<dbReference type="CDD" id="cd07033">
    <property type="entry name" value="TPP_PYR_DXS_TK_like"/>
    <property type="match status" value="1"/>
</dbReference>
<evidence type="ECO:0000259" key="4">
    <source>
        <dbReference type="SMART" id="SM00861"/>
    </source>
</evidence>
<proteinExistence type="inferred from homology"/>
<name>A0A1T4XET6_9CLOT</name>
<dbReference type="Gene3D" id="3.40.50.920">
    <property type="match status" value="1"/>
</dbReference>
<dbReference type="Gene3D" id="3.40.50.970">
    <property type="match status" value="1"/>
</dbReference>
<dbReference type="InterPro" id="IPR033248">
    <property type="entry name" value="Transketolase_C"/>
</dbReference>
<dbReference type="RefSeq" id="WP_078696411.1">
    <property type="nucleotide sequence ID" value="NZ_FUYH01000008.1"/>
</dbReference>
<dbReference type="InterPro" id="IPR005475">
    <property type="entry name" value="Transketolase-like_Pyr-bd"/>
</dbReference>
<dbReference type="SUPFAM" id="SSF52922">
    <property type="entry name" value="TK C-terminal domain-like"/>
    <property type="match status" value="1"/>
</dbReference>
<dbReference type="FunFam" id="3.40.50.970:FF:000129">
    <property type="entry name" value="Transketolase"/>
    <property type="match status" value="1"/>
</dbReference>
<evidence type="ECO:0000256" key="1">
    <source>
        <dbReference type="ARBA" id="ARBA00001964"/>
    </source>
</evidence>
<comment type="similarity">
    <text evidence="2">Belongs to the transketolase family.</text>
</comment>
<organism evidence="5 6">
    <name type="scientific">Caloramator quimbayensis</name>
    <dbReference type="NCBI Taxonomy" id="1147123"/>
    <lineage>
        <taxon>Bacteria</taxon>
        <taxon>Bacillati</taxon>
        <taxon>Bacillota</taxon>
        <taxon>Clostridia</taxon>
        <taxon>Eubacteriales</taxon>
        <taxon>Clostridiaceae</taxon>
        <taxon>Caloramator</taxon>
    </lineage>
</organism>
<dbReference type="PANTHER" id="PTHR43825:SF1">
    <property type="entry name" value="TRANSKETOLASE-LIKE PYRIMIDINE-BINDING DOMAIN-CONTAINING PROTEIN"/>
    <property type="match status" value="1"/>
</dbReference>
<dbReference type="OrthoDB" id="8732661at2"/>
<dbReference type="InterPro" id="IPR029061">
    <property type="entry name" value="THDP-binding"/>
</dbReference>
<dbReference type="AlphaFoldDB" id="A0A1T4XET6"/>
<dbReference type="SUPFAM" id="SSF52518">
    <property type="entry name" value="Thiamin diphosphate-binding fold (THDP-binding)"/>
    <property type="match status" value="1"/>
</dbReference>
<keyword evidence="6" id="KW-1185">Reference proteome</keyword>
<dbReference type="InterPro" id="IPR051157">
    <property type="entry name" value="PDH/Transketolase"/>
</dbReference>
<evidence type="ECO:0000256" key="2">
    <source>
        <dbReference type="ARBA" id="ARBA00007131"/>
    </source>
</evidence>
<dbReference type="EMBL" id="FUYH01000008">
    <property type="protein sequence ID" value="SKA88053.1"/>
    <property type="molecule type" value="Genomic_DNA"/>
</dbReference>
<accession>A0A1T4XET6</accession>
<dbReference type="InterPro" id="IPR009014">
    <property type="entry name" value="Transketo_C/PFOR_II"/>
</dbReference>
<dbReference type="STRING" id="1147123.SAMN05443428_108106"/>
<feature type="domain" description="Transketolase-like pyrimidine-binding" evidence="4">
    <location>
        <begin position="4"/>
        <end position="169"/>
    </location>
</feature>
<gene>
    <name evidence="5" type="ORF">SAMN05443428_108106</name>
</gene>
<keyword evidence="3" id="KW-0786">Thiamine pyrophosphate</keyword>
<evidence type="ECO:0000256" key="3">
    <source>
        <dbReference type="ARBA" id="ARBA00023052"/>
    </source>
</evidence>
<evidence type="ECO:0000313" key="5">
    <source>
        <dbReference type="EMBL" id="SKA88053.1"/>
    </source>
</evidence>
<dbReference type="Pfam" id="PF02780">
    <property type="entry name" value="Transketolase_C"/>
    <property type="match status" value="1"/>
</dbReference>
<protein>
    <submittedName>
        <fullName evidence="5">Transketolase</fullName>
    </submittedName>
</protein>
<sequence>MANLATREAYGKALVELGKENKDIVVLDADLSKSTKTADFAKAFPDRFFNIGIAEGDLMATAAGLSTCGKIPFASTFAVFASGRAFEQIRNSICYPELNVKIAATHAGLTVGEDGASHQSIEDLAIMRAIPNMTVICPCDDVETMAAIKEAAAMKGPVYIRLGRSAVPTLNSETDYKFEIGKAVTLKDGEDVTIFATGIMVNEALKASEMLKEQGISAQVINIHTIKPIDEEAVINAAQKTGAVVTCEEHNVIGGLGSAVCEVLSEYYPVPVKRVGVMDMFGESGKPAELLEEYGLTAENVAEAAKAVFEKKKRV</sequence>
<reference evidence="6" key="1">
    <citation type="submission" date="2017-02" db="EMBL/GenBank/DDBJ databases">
        <authorList>
            <person name="Varghese N."/>
            <person name="Submissions S."/>
        </authorList>
    </citation>
    <scope>NUCLEOTIDE SEQUENCE [LARGE SCALE GENOMIC DNA]</scope>
    <source>
        <strain evidence="6">USBA 833</strain>
    </source>
</reference>
<dbReference type="Proteomes" id="UP000190105">
    <property type="component" value="Unassembled WGS sequence"/>
</dbReference>
<dbReference type="SMART" id="SM00861">
    <property type="entry name" value="Transket_pyr"/>
    <property type="match status" value="1"/>
</dbReference>
<evidence type="ECO:0000313" key="6">
    <source>
        <dbReference type="Proteomes" id="UP000190105"/>
    </source>
</evidence>
<dbReference type="Pfam" id="PF02779">
    <property type="entry name" value="Transket_pyr"/>
    <property type="match status" value="1"/>
</dbReference>